<organism evidence="1 2">
    <name type="scientific">Protopolystoma xenopodis</name>
    <dbReference type="NCBI Taxonomy" id="117903"/>
    <lineage>
        <taxon>Eukaryota</taxon>
        <taxon>Metazoa</taxon>
        <taxon>Spiralia</taxon>
        <taxon>Lophotrochozoa</taxon>
        <taxon>Platyhelminthes</taxon>
        <taxon>Monogenea</taxon>
        <taxon>Polyopisthocotylea</taxon>
        <taxon>Polystomatidea</taxon>
        <taxon>Polystomatidae</taxon>
        <taxon>Protopolystoma</taxon>
    </lineage>
</organism>
<reference evidence="1" key="1">
    <citation type="submission" date="2018-11" db="EMBL/GenBank/DDBJ databases">
        <authorList>
            <consortium name="Pathogen Informatics"/>
        </authorList>
    </citation>
    <scope>NUCLEOTIDE SEQUENCE</scope>
</reference>
<dbReference type="AlphaFoldDB" id="A0A448WQG5"/>
<name>A0A448WQG5_9PLAT</name>
<gene>
    <name evidence="1" type="ORF">PXEA_LOCUS11032</name>
</gene>
<dbReference type="EMBL" id="CAAALY010033300">
    <property type="protein sequence ID" value="VEL17592.1"/>
    <property type="molecule type" value="Genomic_DNA"/>
</dbReference>
<evidence type="ECO:0000313" key="1">
    <source>
        <dbReference type="EMBL" id="VEL17592.1"/>
    </source>
</evidence>
<comment type="caution">
    <text evidence="1">The sequence shown here is derived from an EMBL/GenBank/DDBJ whole genome shotgun (WGS) entry which is preliminary data.</text>
</comment>
<protein>
    <submittedName>
        <fullName evidence="1">Uncharacterized protein</fullName>
    </submittedName>
</protein>
<dbReference type="Proteomes" id="UP000784294">
    <property type="component" value="Unassembled WGS sequence"/>
</dbReference>
<accession>A0A448WQG5</accession>
<sequence>MPTLDCAHRLSTPSDLLTRRVLFHSLDPLNNRPRSRLEGSTSLLFHLSSTLEPVSRGPLCCTVASTTLAADRSRRQATHLHTPRLVPSASPQPFDSFRYGFEKADFTNTPTNTSPQSSLLMPRHPIISDALSPLLNTELHRQWCKSQSTKPNKRVTGCGSTHLLVRMLSSKSGPSRFARQLHVANCGRLFCV</sequence>
<evidence type="ECO:0000313" key="2">
    <source>
        <dbReference type="Proteomes" id="UP000784294"/>
    </source>
</evidence>
<proteinExistence type="predicted"/>
<keyword evidence="2" id="KW-1185">Reference proteome</keyword>